<comment type="caution">
    <text evidence="1">The sequence shown here is derived from an EMBL/GenBank/DDBJ whole genome shotgun (WGS) entry which is preliminary data.</text>
</comment>
<protein>
    <submittedName>
        <fullName evidence="1">Secreted protein</fullName>
    </submittedName>
</protein>
<name>A0A1B6NVM0_9ZZZZ</name>
<sequence length="60" mass="6303">MPMMRSSKLHWAISTASARPMALASVPPVRKSPASTCKIERGAGQAPLFACQPISGDPLP</sequence>
<dbReference type="EMBL" id="AYSL01000562">
    <property type="protein sequence ID" value="KTF07408.1"/>
    <property type="molecule type" value="Genomic_DNA"/>
</dbReference>
<gene>
    <name evidence="1" type="ORF">MGSAQ_001096</name>
</gene>
<evidence type="ECO:0000313" key="1">
    <source>
        <dbReference type="EMBL" id="KTF07408.1"/>
    </source>
</evidence>
<accession>A0A1B6NVM0</accession>
<dbReference type="AlphaFoldDB" id="A0A1B6NVM0"/>
<organism evidence="1">
    <name type="scientific">marine sediment metagenome</name>
    <dbReference type="NCBI Taxonomy" id="412755"/>
    <lineage>
        <taxon>unclassified sequences</taxon>
        <taxon>metagenomes</taxon>
        <taxon>ecological metagenomes</taxon>
    </lineage>
</organism>
<reference evidence="1" key="1">
    <citation type="submission" date="2013-11" db="EMBL/GenBank/DDBJ databases">
        <title>Microbial diversity, functional groups and degradation webs in Northern and Southern Mediterranean and Red Sea marine crude oil polluted sites.</title>
        <authorList>
            <person name="Daffonchio D."/>
            <person name="Mapelli F."/>
            <person name="Ferrer M."/>
            <person name="Richter M."/>
            <person name="Cherif A."/>
            <person name="Malkawi H.I."/>
            <person name="Yakimov M.M."/>
            <person name="Abdel-Fattah Y.R."/>
            <person name="Blaghen M."/>
            <person name="Golyshin P.N."/>
            <person name="Kalogerakis N."/>
            <person name="Boon N."/>
            <person name="Magagnini M."/>
            <person name="Fava F."/>
        </authorList>
    </citation>
    <scope>NUCLEOTIDE SEQUENCE</scope>
</reference>
<proteinExistence type="predicted"/>